<comment type="caution">
    <text evidence="1">The sequence shown here is derived from an EMBL/GenBank/DDBJ whole genome shotgun (WGS) entry which is preliminary data.</text>
</comment>
<accession>X7YKF1</accession>
<dbReference type="PATRIC" id="fig|1299334.3.peg.10313"/>
<sequence length="95" mass="10218">MADVSVETTGAEGVLFKQGGAHGGHTLFIQDGRLHYVYNFLGEQEQMISAPNTVPLAGTSLVSNTPAPGPWKTAIPRWVKPLSTSTTPRLACWPR</sequence>
<dbReference type="AlphaFoldDB" id="X7YKF1"/>
<keyword evidence="1" id="KW-0378">Hydrolase</keyword>
<evidence type="ECO:0000313" key="1">
    <source>
        <dbReference type="EMBL" id="EUA07261.1"/>
    </source>
</evidence>
<dbReference type="EMBL" id="JAOB01000093">
    <property type="protein sequence ID" value="EUA07261.1"/>
    <property type="molecule type" value="Genomic_DNA"/>
</dbReference>
<proteinExistence type="predicted"/>
<dbReference type="EC" id="3.1.6.1" evidence="1"/>
<reference evidence="1" key="1">
    <citation type="submission" date="2014-01" db="EMBL/GenBank/DDBJ databases">
        <authorList>
            <person name="Brown-Elliot B."/>
            <person name="Wallace R."/>
            <person name="Lenaerts A."/>
            <person name="Ordway D."/>
            <person name="DeGroote M.A."/>
            <person name="Parker T."/>
            <person name="Sizemore C."/>
            <person name="Tallon L.J."/>
            <person name="Sadzewicz L.K."/>
            <person name="Sengamalay N."/>
            <person name="Fraser C.M."/>
            <person name="Hine E."/>
            <person name="Shefchek K.A."/>
            <person name="Das S.P."/>
            <person name="Tettelin H."/>
        </authorList>
    </citation>
    <scope>NUCLEOTIDE SEQUENCE [LARGE SCALE GENOMIC DNA]</scope>
    <source>
        <strain evidence="1">4042</strain>
    </source>
</reference>
<gene>
    <name evidence="1" type="ORF">I553_0736</name>
</gene>
<protein>
    <submittedName>
        <fullName evidence="1">Arylsulfatase domain protein</fullName>
        <ecNumber evidence="1">3.1.6.1</ecNumber>
    </submittedName>
</protein>
<dbReference type="GO" id="GO:0004065">
    <property type="term" value="F:arylsulfatase activity"/>
    <property type="evidence" value="ECO:0007669"/>
    <property type="project" value="UniProtKB-EC"/>
</dbReference>
<name>X7YKF1_MYCXE</name>
<organism evidence="1">
    <name type="scientific">Mycobacterium xenopi 4042</name>
    <dbReference type="NCBI Taxonomy" id="1299334"/>
    <lineage>
        <taxon>Bacteria</taxon>
        <taxon>Bacillati</taxon>
        <taxon>Actinomycetota</taxon>
        <taxon>Actinomycetes</taxon>
        <taxon>Mycobacteriales</taxon>
        <taxon>Mycobacteriaceae</taxon>
        <taxon>Mycobacterium</taxon>
    </lineage>
</organism>